<dbReference type="Proteomes" id="UP000298138">
    <property type="component" value="Unassembled WGS sequence"/>
</dbReference>
<keyword evidence="2" id="KW-1185">Reference proteome</keyword>
<evidence type="ECO:0000313" key="2">
    <source>
        <dbReference type="Proteomes" id="UP000298138"/>
    </source>
</evidence>
<dbReference type="EMBL" id="ML220118">
    <property type="protein sequence ID" value="TGZ81569.1"/>
    <property type="molecule type" value="Genomic_DNA"/>
</dbReference>
<name>A0A4S2MXX5_9PEZI</name>
<evidence type="ECO:0000313" key="1">
    <source>
        <dbReference type="EMBL" id="TGZ81569.1"/>
    </source>
</evidence>
<organism evidence="1 2">
    <name type="scientific">Ascodesmis nigricans</name>
    <dbReference type="NCBI Taxonomy" id="341454"/>
    <lineage>
        <taxon>Eukaryota</taxon>
        <taxon>Fungi</taxon>
        <taxon>Dikarya</taxon>
        <taxon>Ascomycota</taxon>
        <taxon>Pezizomycotina</taxon>
        <taxon>Pezizomycetes</taxon>
        <taxon>Pezizales</taxon>
        <taxon>Ascodesmidaceae</taxon>
        <taxon>Ascodesmis</taxon>
    </lineage>
</organism>
<accession>A0A4S2MXX5</accession>
<reference evidence="1 2" key="1">
    <citation type="submission" date="2019-04" db="EMBL/GenBank/DDBJ databases">
        <title>Comparative genomics and transcriptomics to analyze fruiting body development in filamentous ascomycetes.</title>
        <authorList>
            <consortium name="DOE Joint Genome Institute"/>
            <person name="Lutkenhaus R."/>
            <person name="Traeger S."/>
            <person name="Breuer J."/>
            <person name="Kuo A."/>
            <person name="Lipzen A."/>
            <person name="Pangilinan J."/>
            <person name="Dilworth D."/>
            <person name="Sandor L."/>
            <person name="Poggeler S."/>
            <person name="Barry K."/>
            <person name="Grigoriev I.V."/>
            <person name="Nowrousian M."/>
        </authorList>
    </citation>
    <scope>NUCLEOTIDE SEQUENCE [LARGE SCALE GENOMIC DNA]</scope>
    <source>
        <strain evidence="1 2">CBS 389.68</strain>
    </source>
</reference>
<dbReference type="AlphaFoldDB" id="A0A4S2MXX5"/>
<dbReference type="InParanoid" id="A0A4S2MXX5"/>
<gene>
    <name evidence="1" type="ORF">EX30DRAFT_340442</name>
</gene>
<proteinExistence type="predicted"/>
<sequence>MTPFIFLSTSYLPGALHQQRLEFALWNMEPNRRNAWDPFGARDREQDPANQDENPNPYLRMMYFPPHPNAAAVAASHAGSSSHTYSHLQSTGATRLSPSSDQEKRFILDFKGVPAGTAKALVAPYTTKLLKADPAKVQKALLELSRYGQTCGSALESAICILRPL</sequence>
<protein>
    <submittedName>
        <fullName evidence="1">Uncharacterized protein</fullName>
    </submittedName>
</protein>